<proteinExistence type="predicted"/>
<evidence type="ECO:0000313" key="5">
    <source>
        <dbReference type="Proteomes" id="UP000266441"/>
    </source>
</evidence>
<feature type="domain" description="M23ase beta-sheet core" evidence="3">
    <location>
        <begin position="199"/>
        <end position="298"/>
    </location>
</feature>
<dbReference type="InterPro" id="IPR016047">
    <property type="entry name" value="M23ase_b-sheet_dom"/>
</dbReference>
<sequence length="326" mass="36912">MAKKKYKFNPDTLSYERVGISFKEKFGKILTYLSSSFALALIMVVIFLNYYETPRSKALKRENQQLISQYELMQHDLGRIENVLADLQQRDDNIYRVIFEADPIPSSIRKAGFGGVNKYSHLENLNNSELIIETARKLDVLAKEAYIQSKSYDEVLEQALNKEKMLASIPAIMPVANEDLKRTASGWGYRIHPIYKVRKMHYGMDFTAPVGTPIYSTGDGKVVEVSGSKRSRSGFGLMVKIDHGYGYETIYAHLNSFNVRLGQVVKRGDVIGYVGNTGGSTAPHLHYEVHRSGSAVNPQHYYFKDLTPQEYERMIAISSNIGQTLD</sequence>
<keyword evidence="5" id="KW-1185">Reference proteome</keyword>
<evidence type="ECO:0000256" key="1">
    <source>
        <dbReference type="SAM" id="Coils"/>
    </source>
</evidence>
<evidence type="ECO:0000313" key="4">
    <source>
        <dbReference type="EMBL" id="RIH67207.1"/>
    </source>
</evidence>
<evidence type="ECO:0000259" key="3">
    <source>
        <dbReference type="Pfam" id="PF01551"/>
    </source>
</evidence>
<dbReference type="SUPFAM" id="SSF51261">
    <property type="entry name" value="Duplicated hybrid motif"/>
    <property type="match status" value="1"/>
</dbReference>
<dbReference type="Proteomes" id="UP000266441">
    <property type="component" value="Unassembled WGS sequence"/>
</dbReference>
<evidence type="ECO:0000256" key="2">
    <source>
        <dbReference type="SAM" id="Phobius"/>
    </source>
</evidence>
<protein>
    <submittedName>
        <fullName evidence="4">M23 family peptidase</fullName>
    </submittedName>
</protein>
<accession>A0A399D6N2</accession>
<feature type="coiled-coil region" evidence="1">
    <location>
        <begin position="56"/>
        <end position="90"/>
    </location>
</feature>
<dbReference type="GO" id="GO:0004222">
    <property type="term" value="F:metalloendopeptidase activity"/>
    <property type="evidence" value="ECO:0007669"/>
    <property type="project" value="TreeGrafter"/>
</dbReference>
<keyword evidence="2" id="KW-0472">Membrane</keyword>
<dbReference type="InterPro" id="IPR050570">
    <property type="entry name" value="Cell_wall_metabolism_enzyme"/>
</dbReference>
<dbReference type="PANTHER" id="PTHR21666:SF286">
    <property type="entry name" value="LIPOPROTEIN NLPD"/>
    <property type="match status" value="1"/>
</dbReference>
<keyword evidence="1" id="KW-0175">Coiled coil</keyword>
<dbReference type="PANTHER" id="PTHR21666">
    <property type="entry name" value="PEPTIDASE-RELATED"/>
    <property type="match status" value="1"/>
</dbReference>
<name>A0A399D6N2_9BACT</name>
<comment type="caution">
    <text evidence="4">The sequence shown here is derived from an EMBL/GenBank/DDBJ whole genome shotgun (WGS) entry which is preliminary data.</text>
</comment>
<dbReference type="OrthoDB" id="9810477at2"/>
<dbReference type="Pfam" id="PF01551">
    <property type="entry name" value="Peptidase_M23"/>
    <property type="match status" value="1"/>
</dbReference>
<feature type="transmembrane region" description="Helical" evidence="2">
    <location>
        <begin position="29"/>
        <end position="51"/>
    </location>
</feature>
<dbReference type="InterPro" id="IPR011055">
    <property type="entry name" value="Dup_hybrid_motif"/>
</dbReference>
<dbReference type="RefSeq" id="WP_119348231.1">
    <property type="nucleotide sequence ID" value="NZ_JBFHKJ010000536.1"/>
</dbReference>
<reference evidence="4 5" key="1">
    <citation type="journal article" date="2015" name="Int. J. Syst. Evol. Microbiol.">
        <title>Mariniphaga sediminis sp. nov., isolated from coastal sediment.</title>
        <authorList>
            <person name="Wang F.Q."/>
            <person name="Shen Q.Y."/>
            <person name="Chen G.J."/>
            <person name="Du Z.J."/>
        </authorList>
    </citation>
    <scope>NUCLEOTIDE SEQUENCE [LARGE SCALE GENOMIC DNA]</scope>
    <source>
        <strain evidence="4 5">SY21</strain>
    </source>
</reference>
<keyword evidence="2" id="KW-1133">Transmembrane helix</keyword>
<organism evidence="4 5">
    <name type="scientific">Mariniphaga sediminis</name>
    <dbReference type="NCBI Taxonomy" id="1628158"/>
    <lineage>
        <taxon>Bacteria</taxon>
        <taxon>Pseudomonadati</taxon>
        <taxon>Bacteroidota</taxon>
        <taxon>Bacteroidia</taxon>
        <taxon>Marinilabiliales</taxon>
        <taxon>Prolixibacteraceae</taxon>
        <taxon>Mariniphaga</taxon>
    </lineage>
</organism>
<keyword evidence="2" id="KW-0812">Transmembrane</keyword>
<dbReference type="CDD" id="cd12797">
    <property type="entry name" value="M23_peptidase"/>
    <property type="match status" value="1"/>
</dbReference>
<dbReference type="AlphaFoldDB" id="A0A399D6N2"/>
<dbReference type="EMBL" id="QWET01000001">
    <property type="protein sequence ID" value="RIH67207.1"/>
    <property type="molecule type" value="Genomic_DNA"/>
</dbReference>
<dbReference type="FunFam" id="2.70.70.10:FF:000006">
    <property type="entry name" value="M23 family peptidase"/>
    <property type="match status" value="1"/>
</dbReference>
<gene>
    <name evidence="4" type="ORF">D1164_01925</name>
</gene>
<dbReference type="Gene3D" id="2.70.70.10">
    <property type="entry name" value="Glucose Permease (Domain IIA)"/>
    <property type="match status" value="1"/>
</dbReference>